<dbReference type="RefSeq" id="WP_232426516.1">
    <property type="nucleotide sequence ID" value="NZ_CP010802.1"/>
</dbReference>
<gene>
    <name evidence="1" type="ORF">DSOUD_1503</name>
</gene>
<evidence type="ECO:0000313" key="2">
    <source>
        <dbReference type="Proteomes" id="UP000057158"/>
    </source>
</evidence>
<reference evidence="1 2" key="1">
    <citation type="submission" date="2015-07" db="EMBL/GenBank/DDBJ databases">
        <title>Isolation and Genomic Characterization of a Novel Halophilic Metal-Reducing Deltaproteobacterium from the Deep Subsurface.</title>
        <authorList>
            <person name="Badalamenti J.P."/>
            <person name="Summers Z.M."/>
            <person name="Gralnick J.A."/>
            <person name="Bond D.R."/>
        </authorList>
    </citation>
    <scope>NUCLEOTIDE SEQUENCE [LARGE SCALE GENOMIC DNA]</scope>
    <source>
        <strain evidence="1 2">WTL</strain>
    </source>
</reference>
<accession>A0A0M4DHK1</accession>
<name>A0A0M4DHK1_9BACT</name>
<dbReference type="PATRIC" id="fig|1603606.3.peg.1635"/>
<organism evidence="1 2">
    <name type="scientific">Desulfuromonas soudanensis</name>
    <dbReference type="NCBI Taxonomy" id="1603606"/>
    <lineage>
        <taxon>Bacteria</taxon>
        <taxon>Pseudomonadati</taxon>
        <taxon>Thermodesulfobacteriota</taxon>
        <taxon>Desulfuromonadia</taxon>
        <taxon>Desulfuromonadales</taxon>
        <taxon>Desulfuromonadaceae</taxon>
        <taxon>Desulfuromonas</taxon>
    </lineage>
</organism>
<keyword evidence="2" id="KW-1185">Reference proteome</keyword>
<protein>
    <submittedName>
        <fullName evidence="1">Uncharacterized protein</fullName>
    </submittedName>
</protein>
<evidence type="ECO:0000313" key="1">
    <source>
        <dbReference type="EMBL" id="ALC16282.1"/>
    </source>
</evidence>
<dbReference type="STRING" id="1603606.DSOUD_1503"/>
<dbReference type="EMBL" id="CP010802">
    <property type="protein sequence ID" value="ALC16282.1"/>
    <property type="molecule type" value="Genomic_DNA"/>
</dbReference>
<dbReference type="AlphaFoldDB" id="A0A0M4DHK1"/>
<dbReference type="Proteomes" id="UP000057158">
    <property type="component" value="Chromosome"/>
</dbReference>
<sequence>MEIDLDLLAYLVGKGMRHIEASVAGSSYLPRTVKGVGIFLLDRDGNLGVLTAKQQVTYEKFLKPLLFDVPCCGETGPKSCRGNGLVEPDLLLQGFREDDLRCRACRAATVGESTKQEG</sequence>
<dbReference type="KEGG" id="des:DSOUD_1503"/>
<proteinExistence type="predicted"/>